<protein>
    <recommendedName>
        <fullName evidence="2">Cupin type-1 domain-containing protein</fullName>
    </recommendedName>
</protein>
<dbReference type="InterPro" id="IPR011051">
    <property type="entry name" value="RmlC_Cupin_sf"/>
</dbReference>
<sequence>MGSSTRTQSSSLQITSSFLVSINPETYHMQWDQELLLSTLIKYYDSTLGISLGTLYVGFVTSNPNNRLFAKVLKTVDVFVLPVGKTNAVAFAGVSSQNPGVIGIANAVFGSMPAINPDVLPKAFKLDRKMVEYIQTQF</sequence>
<gene>
    <name evidence="3" type="ORF">V6N11_063392</name>
</gene>
<feature type="domain" description="Cupin type-1" evidence="2">
    <location>
        <begin position="53"/>
        <end position="131"/>
    </location>
</feature>
<reference evidence="3 4" key="1">
    <citation type="journal article" date="2024" name="G3 (Bethesda)">
        <title>Genome assembly of Hibiscus sabdariffa L. provides insights into metabolisms of medicinal natural products.</title>
        <authorList>
            <person name="Kim T."/>
        </authorList>
    </citation>
    <scope>NUCLEOTIDE SEQUENCE [LARGE SCALE GENOMIC DNA]</scope>
    <source>
        <strain evidence="3">TK-2024</strain>
        <tissue evidence="3">Old leaves</tissue>
    </source>
</reference>
<dbReference type="PANTHER" id="PTHR31238">
    <property type="entry name" value="GERMIN-LIKE PROTEIN SUBFAMILY 3 MEMBER 3"/>
    <property type="match status" value="1"/>
</dbReference>
<evidence type="ECO:0000313" key="4">
    <source>
        <dbReference type="Proteomes" id="UP001396334"/>
    </source>
</evidence>
<dbReference type="InterPro" id="IPR006045">
    <property type="entry name" value="Cupin_1"/>
</dbReference>
<evidence type="ECO:0000259" key="2">
    <source>
        <dbReference type="Pfam" id="PF00190"/>
    </source>
</evidence>
<comment type="caution">
    <text evidence="3">The sequence shown here is derived from an EMBL/GenBank/DDBJ whole genome shotgun (WGS) entry which is preliminary data.</text>
</comment>
<dbReference type="Proteomes" id="UP001396334">
    <property type="component" value="Unassembled WGS sequence"/>
</dbReference>
<dbReference type="Pfam" id="PF00190">
    <property type="entry name" value="Cupin_1"/>
    <property type="match status" value="1"/>
</dbReference>
<evidence type="ECO:0000313" key="3">
    <source>
        <dbReference type="EMBL" id="KAK8482229.1"/>
    </source>
</evidence>
<organism evidence="3 4">
    <name type="scientific">Hibiscus sabdariffa</name>
    <name type="common">roselle</name>
    <dbReference type="NCBI Taxonomy" id="183260"/>
    <lineage>
        <taxon>Eukaryota</taxon>
        <taxon>Viridiplantae</taxon>
        <taxon>Streptophyta</taxon>
        <taxon>Embryophyta</taxon>
        <taxon>Tracheophyta</taxon>
        <taxon>Spermatophyta</taxon>
        <taxon>Magnoliopsida</taxon>
        <taxon>eudicotyledons</taxon>
        <taxon>Gunneridae</taxon>
        <taxon>Pentapetalae</taxon>
        <taxon>rosids</taxon>
        <taxon>malvids</taxon>
        <taxon>Malvales</taxon>
        <taxon>Malvaceae</taxon>
        <taxon>Malvoideae</taxon>
        <taxon>Hibiscus</taxon>
    </lineage>
</organism>
<accession>A0ABR1ZNK1</accession>
<keyword evidence="4" id="KW-1185">Reference proteome</keyword>
<dbReference type="Gene3D" id="2.60.120.10">
    <property type="entry name" value="Jelly Rolls"/>
    <property type="match status" value="1"/>
</dbReference>
<dbReference type="InterPro" id="IPR014710">
    <property type="entry name" value="RmlC-like_jellyroll"/>
</dbReference>
<dbReference type="SUPFAM" id="SSF51182">
    <property type="entry name" value="RmlC-like cupins"/>
    <property type="match status" value="1"/>
</dbReference>
<evidence type="ECO:0000256" key="1">
    <source>
        <dbReference type="ARBA" id="ARBA00022729"/>
    </source>
</evidence>
<keyword evidence="1" id="KW-0732">Signal</keyword>
<name>A0ABR1ZNK1_9ROSI</name>
<proteinExistence type="predicted"/>
<dbReference type="EMBL" id="JBBPBN010000806">
    <property type="protein sequence ID" value="KAK8482229.1"/>
    <property type="molecule type" value="Genomic_DNA"/>
</dbReference>